<evidence type="ECO:0000313" key="2">
    <source>
        <dbReference type="EMBL" id="GFA27222.1"/>
    </source>
</evidence>
<feature type="chain" id="PRO_5025339346" evidence="1">
    <location>
        <begin position="20"/>
        <end position="212"/>
    </location>
</feature>
<comment type="caution">
    <text evidence="2">The sequence shown here is derived from an EMBL/GenBank/DDBJ whole genome shotgun (WGS) entry which is preliminary data.</text>
</comment>
<feature type="signal peptide" evidence="1">
    <location>
        <begin position="1"/>
        <end position="19"/>
    </location>
</feature>
<gene>
    <name evidence="2" type="ORF">Tci_599194</name>
</gene>
<keyword evidence="1" id="KW-0732">Signal</keyword>
<protein>
    <submittedName>
        <fullName evidence="2">Protein DDB_G0276689 isoform X9</fullName>
    </submittedName>
</protein>
<dbReference type="EMBL" id="BKCJ010396103">
    <property type="protein sequence ID" value="GFA27222.1"/>
    <property type="molecule type" value="Genomic_DNA"/>
</dbReference>
<dbReference type="PANTHER" id="PTHR35478:SF1">
    <property type="entry name" value="ZINC FINGER FYVE DOMAIN-CONTAINING PROTEIN 26"/>
    <property type="match status" value="1"/>
</dbReference>
<proteinExistence type="predicted"/>
<dbReference type="AlphaFoldDB" id="A0A699JEB5"/>
<dbReference type="PANTHER" id="PTHR35478">
    <property type="entry name" value="ZINC FINGER FYVE DOMAIN PROTEIN"/>
    <property type="match status" value="1"/>
</dbReference>
<accession>A0A699JEB5</accession>
<name>A0A699JEB5_TANCI</name>
<feature type="non-terminal residue" evidence="2">
    <location>
        <position position="1"/>
    </location>
</feature>
<reference evidence="2" key="1">
    <citation type="journal article" date="2019" name="Sci. Rep.">
        <title>Draft genome of Tanacetum cinerariifolium, the natural source of mosquito coil.</title>
        <authorList>
            <person name="Yamashiro T."/>
            <person name="Shiraishi A."/>
            <person name="Satake H."/>
            <person name="Nakayama K."/>
        </authorList>
    </citation>
    <scope>NUCLEOTIDE SEQUENCE</scope>
</reference>
<organism evidence="2">
    <name type="scientific">Tanacetum cinerariifolium</name>
    <name type="common">Dalmatian daisy</name>
    <name type="synonym">Chrysanthemum cinerariifolium</name>
    <dbReference type="NCBI Taxonomy" id="118510"/>
    <lineage>
        <taxon>Eukaryota</taxon>
        <taxon>Viridiplantae</taxon>
        <taxon>Streptophyta</taxon>
        <taxon>Embryophyta</taxon>
        <taxon>Tracheophyta</taxon>
        <taxon>Spermatophyta</taxon>
        <taxon>Magnoliopsida</taxon>
        <taxon>eudicotyledons</taxon>
        <taxon>Gunneridae</taxon>
        <taxon>Pentapetalae</taxon>
        <taxon>asterids</taxon>
        <taxon>campanulids</taxon>
        <taxon>Asterales</taxon>
        <taxon>Asteraceae</taxon>
        <taxon>Asteroideae</taxon>
        <taxon>Anthemideae</taxon>
        <taxon>Anthemidinae</taxon>
        <taxon>Tanacetum</taxon>
    </lineage>
</organism>
<sequence length="212" mass="23359">GFTFMCVGITLCVRMRVLLHKVLLYAKGLLRKLEISGYSERSKDVEDTSSDAGSSSVGSHLTDKLFEILSQADTWLRRAQLLQSLLGYRIAASVVDIVDKESSARLRDQCLGNGIVWLCILTRSVSMFFSLFSENNAWGLALIRMEPFAQARVKFKQALQLYTDDPASVIQDITNTIEGSSPADVSSVRSMYEHLAKRAPAILGDSLSADSS</sequence>
<evidence type="ECO:0000256" key="1">
    <source>
        <dbReference type="SAM" id="SignalP"/>
    </source>
</evidence>